<dbReference type="AlphaFoldDB" id="H6QAX5"/>
<evidence type="ECO:0000313" key="6">
    <source>
        <dbReference type="Proteomes" id="UP000009062"/>
    </source>
</evidence>
<dbReference type="EMBL" id="CP003316">
    <property type="protein sequence ID" value="AFA39898.1"/>
    <property type="molecule type" value="Genomic_DNA"/>
</dbReference>
<dbReference type="Proteomes" id="UP000009062">
    <property type="component" value="Chromosome"/>
</dbReference>
<dbReference type="GO" id="GO:0016887">
    <property type="term" value="F:ATP hydrolysis activity"/>
    <property type="evidence" value="ECO:0007669"/>
    <property type="project" value="InterPro"/>
</dbReference>
<sequence length="195" mass="20942">MLEVRDLVIGYGKPLTRPISFRLGSGEAAVFYGPNGVGKSTLAKTLATLLRQISGSVFVDGIPNVKARDKIFFLPETVDVPERVKAVEYVEALASFYGAGDSAEDVLEIVGVPGELLLGKMSQGMKRLVQLAAALAVIPKVKLAILDDPYVSVAPEKAAEIHSEVLKRIGGSVLVVTARVPLKAHLQFDFLNFRP</sequence>
<dbReference type="HOGENOM" id="CLU_000604_1_2_2"/>
<keyword evidence="6" id="KW-1185">Reference proteome</keyword>
<evidence type="ECO:0000256" key="2">
    <source>
        <dbReference type="ARBA" id="ARBA00022741"/>
    </source>
</evidence>
<keyword evidence="1" id="KW-0813">Transport</keyword>
<accession>H6QAX5</accession>
<evidence type="ECO:0000313" key="5">
    <source>
        <dbReference type="EMBL" id="AFA39898.1"/>
    </source>
</evidence>
<feature type="domain" description="AAA+ ATPase" evidence="4">
    <location>
        <begin position="25"/>
        <end position="194"/>
    </location>
</feature>
<keyword evidence="3" id="KW-0067">ATP-binding</keyword>
<evidence type="ECO:0000256" key="1">
    <source>
        <dbReference type="ARBA" id="ARBA00022448"/>
    </source>
</evidence>
<dbReference type="eggNOG" id="arCOG00194">
    <property type="taxonomic scope" value="Archaea"/>
</dbReference>
<dbReference type="PROSITE" id="PS00211">
    <property type="entry name" value="ABC_TRANSPORTER_1"/>
    <property type="match status" value="1"/>
</dbReference>
<keyword evidence="2" id="KW-0547">Nucleotide-binding</keyword>
<dbReference type="InterPro" id="IPR051782">
    <property type="entry name" value="ABC_Transporter_VariousFunc"/>
</dbReference>
<proteinExistence type="predicted"/>
<name>H6QAX5_PYROT</name>
<dbReference type="InterPro" id="IPR027417">
    <property type="entry name" value="P-loop_NTPase"/>
</dbReference>
<protein>
    <submittedName>
        <fullName evidence="5">ABC-type multidrug transport system, ATPase component</fullName>
    </submittedName>
</protein>
<dbReference type="KEGG" id="pog:Pogu_1871"/>
<dbReference type="SUPFAM" id="SSF52540">
    <property type="entry name" value="P-loop containing nucleoside triphosphate hydrolases"/>
    <property type="match status" value="1"/>
</dbReference>
<evidence type="ECO:0000256" key="3">
    <source>
        <dbReference type="ARBA" id="ARBA00022840"/>
    </source>
</evidence>
<dbReference type="Gene3D" id="3.40.50.300">
    <property type="entry name" value="P-loop containing nucleotide triphosphate hydrolases"/>
    <property type="match status" value="1"/>
</dbReference>
<gene>
    <name evidence="5" type="ordered locus">Pogu_1871</name>
</gene>
<evidence type="ECO:0000259" key="4">
    <source>
        <dbReference type="SMART" id="SM00382"/>
    </source>
</evidence>
<dbReference type="SMART" id="SM00382">
    <property type="entry name" value="AAA"/>
    <property type="match status" value="1"/>
</dbReference>
<dbReference type="InterPro" id="IPR003439">
    <property type="entry name" value="ABC_transporter-like_ATP-bd"/>
</dbReference>
<dbReference type="InterPro" id="IPR003593">
    <property type="entry name" value="AAA+_ATPase"/>
</dbReference>
<organism evidence="5 6">
    <name type="scientific">Pyrobaculum oguniense (strain DSM 13380 / JCM 10595 / TE7)</name>
    <dbReference type="NCBI Taxonomy" id="698757"/>
    <lineage>
        <taxon>Archaea</taxon>
        <taxon>Thermoproteota</taxon>
        <taxon>Thermoprotei</taxon>
        <taxon>Thermoproteales</taxon>
        <taxon>Thermoproteaceae</taxon>
        <taxon>Pyrobaculum</taxon>
    </lineage>
</organism>
<dbReference type="STRING" id="698757.Pogu_1871"/>
<reference evidence="5 6" key="1">
    <citation type="journal article" date="2012" name="Stand. Genomic Sci.">
        <title>Complete genome sequence of Pyrobaculum oguniense.</title>
        <authorList>
            <person name="Bernick D.L."/>
            <person name="Karplus K."/>
            <person name="Lui L.M."/>
            <person name="Coker J.K."/>
            <person name="Murphy J.N."/>
            <person name="Chan P.P."/>
            <person name="Cozen A.E."/>
            <person name="Lowe T.M."/>
        </authorList>
    </citation>
    <scope>NUCLEOTIDE SEQUENCE [LARGE SCALE GENOMIC DNA]</scope>
    <source>
        <strain evidence="5 6">TE7</strain>
    </source>
</reference>
<dbReference type="InterPro" id="IPR017871">
    <property type="entry name" value="ABC_transporter-like_CS"/>
</dbReference>
<dbReference type="Pfam" id="PF00005">
    <property type="entry name" value="ABC_tran"/>
    <property type="match status" value="1"/>
</dbReference>
<dbReference type="GO" id="GO:0005524">
    <property type="term" value="F:ATP binding"/>
    <property type="evidence" value="ECO:0007669"/>
    <property type="project" value="UniProtKB-KW"/>
</dbReference>
<dbReference type="PANTHER" id="PTHR42939">
    <property type="entry name" value="ABC TRANSPORTER ATP-BINDING PROTEIN ALBC-RELATED"/>
    <property type="match status" value="1"/>
</dbReference>
<dbReference type="PANTHER" id="PTHR42939:SF1">
    <property type="entry name" value="ABC TRANSPORTER ATP-BINDING PROTEIN ALBC-RELATED"/>
    <property type="match status" value="1"/>
</dbReference>